<keyword evidence="2" id="KW-1185">Reference proteome</keyword>
<dbReference type="Proteomes" id="UP000317199">
    <property type="component" value="Chromosome"/>
</dbReference>
<dbReference type="RefSeq" id="WP_141624918.1">
    <property type="nucleotide sequence ID" value="NZ_CP041242.1"/>
</dbReference>
<proteinExistence type="predicted"/>
<gene>
    <name evidence="1" type="ORF">FKV23_16905</name>
</gene>
<evidence type="ECO:0008006" key="3">
    <source>
        <dbReference type="Google" id="ProtNLM"/>
    </source>
</evidence>
<name>A0A514BW33_9GAMM</name>
<dbReference type="OrthoDB" id="5298214at2"/>
<dbReference type="AlphaFoldDB" id="A0A514BW33"/>
<organism evidence="1 2">
    <name type="scientific">Marilutibacter alkalisoli</name>
    <dbReference type="NCBI Taxonomy" id="2591633"/>
    <lineage>
        <taxon>Bacteria</taxon>
        <taxon>Pseudomonadati</taxon>
        <taxon>Pseudomonadota</taxon>
        <taxon>Gammaproteobacteria</taxon>
        <taxon>Lysobacterales</taxon>
        <taxon>Lysobacteraceae</taxon>
        <taxon>Marilutibacter</taxon>
    </lineage>
</organism>
<evidence type="ECO:0000313" key="2">
    <source>
        <dbReference type="Proteomes" id="UP000317199"/>
    </source>
</evidence>
<protein>
    <recommendedName>
        <fullName evidence="3">Thioredoxin-like fold domain-containing protein</fullName>
    </recommendedName>
</protein>
<dbReference type="InterPro" id="IPR036249">
    <property type="entry name" value="Thioredoxin-like_sf"/>
</dbReference>
<dbReference type="SUPFAM" id="SSF52833">
    <property type="entry name" value="Thioredoxin-like"/>
    <property type="match status" value="1"/>
</dbReference>
<sequence>MHMNTTTGKMPMAGSLLRWLLPAMLLLSYAGLAQAESRKYRQLPASAWQQLDQARGVRLTGDAGLTPNVQIVCDPNCPYCARLDRRLREAHKNMPIRWVPVAYFKPDSETMAAAILSARDPVASLEANYRDYDFDARRGGHASPSERMRLDPGHAELKRAWKQWGGFTPMIIVRTRDGRILRAMGASDAFVESVLEQAAPPVRAYEAWRPSSR</sequence>
<dbReference type="EMBL" id="CP041242">
    <property type="protein sequence ID" value="QDH71587.1"/>
    <property type="molecule type" value="Genomic_DNA"/>
</dbReference>
<dbReference type="KEGG" id="lyj:FKV23_16905"/>
<evidence type="ECO:0000313" key="1">
    <source>
        <dbReference type="EMBL" id="QDH71587.1"/>
    </source>
</evidence>
<accession>A0A514BW33</accession>
<reference evidence="1 2" key="1">
    <citation type="submission" date="2019-06" db="EMBL/GenBank/DDBJ databases">
        <title>Lysobacter alkalisoli sp. nov. isolated from saline-alkali soil.</title>
        <authorList>
            <person name="Sun J.-Q."/>
            <person name="Xu L."/>
        </authorList>
    </citation>
    <scope>NUCLEOTIDE SEQUENCE [LARGE SCALE GENOMIC DNA]</scope>
    <source>
        <strain evidence="1 2">SJ-36</strain>
    </source>
</reference>
<dbReference type="Gene3D" id="3.40.30.10">
    <property type="entry name" value="Glutaredoxin"/>
    <property type="match status" value="1"/>
</dbReference>